<dbReference type="InterPro" id="IPR014997">
    <property type="entry name" value="DUF1847"/>
</dbReference>
<dbReference type="AlphaFoldDB" id="A0A485LUW3"/>
<accession>A0A485LUW3</accession>
<protein>
    <recommendedName>
        <fullName evidence="2">Metal-binding protein</fullName>
    </recommendedName>
</protein>
<evidence type="ECO:0000313" key="1">
    <source>
        <dbReference type="EMBL" id="VFU11509.1"/>
    </source>
</evidence>
<organism evidence="1">
    <name type="scientific">anaerobic digester metagenome</name>
    <dbReference type="NCBI Taxonomy" id="1263854"/>
    <lineage>
        <taxon>unclassified sequences</taxon>
        <taxon>metagenomes</taxon>
        <taxon>ecological metagenomes</taxon>
    </lineage>
</organism>
<dbReference type="EMBL" id="CAADRM010000012">
    <property type="protein sequence ID" value="VFU11509.1"/>
    <property type="molecule type" value="Genomic_DNA"/>
</dbReference>
<reference evidence="1" key="1">
    <citation type="submission" date="2019-03" db="EMBL/GenBank/DDBJ databases">
        <authorList>
            <person name="Hao L."/>
        </authorList>
    </citation>
    <scope>NUCLEOTIDE SEQUENCE</scope>
</reference>
<sequence>MAKEKGEIRSSCARCPGTVCYPLAPAGAPMPPVEEAPAFCPMRRFPEAMDRASDAYENPGVREFARLASLQESQCYELDAAGIRTRIPRIEETMEFARKCGYTRIGIAFCVGLKEEARMIASIFENKGFEVVSVNCKVGRVPKEDIGLKGSEKIMGPDLMEPMCNPIAQAEVMEAEEVDLAVLLGLCVGHDTLFFRSCRVPCTVLAVKDRVLGHNPLAALYLSKSPYYGRLNAPGNNDTGVPKVRLD</sequence>
<evidence type="ECO:0008006" key="2">
    <source>
        <dbReference type="Google" id="ProtNLM"/>
    </source>
</evidence>
<name>A0A485LUW3_9ZZZZ</name>
<proteinExistence type="predicted"/>
<dbReference type="Pfam" id="PF08901">
    <property type="entry name" value="DUF1847"/>
    <property type="match status" value="1"/>
</dbReference>
<gene>
    <name evidence="1" type="ORF">SCFA_1090008</name>
</gene>